<evidence type="ECO:0000313" key="2">
    <source>
        <dbReference type="Proteomes" id="UP000036367"/>
    </source>
</evidence>
<keyword evidence="2" id="KW-1185">Reference proteome</keyword>
<dbReference type="AlphaFoldDB" id="A0A0J1BIT0"/>
<accession>A0A0J1BIT0</accession>
<dbReference type="Proteomes" id="UP000036367">
    <property type="component" value="Unassembled WGS sequence"/>
</dbReference>
<proteinExistence type="predicted"/>
<dbReference type="EMBL" id="LECT01000015">
    <property type="protein sequence ID" value="KLU06437.1"/>
    <property type="molecule type" value="Genomic_DNA"/>
</dbReference>
<evidence type="ECO:0000313" key="1">
    <source>
        <dbReference type="EMBL" id="KLU06437.1"/>
    </source>
</evidence>
<protein>
    <submittedName>
        <fullName evidence="1">Uncharacterized protein</fullName>
    </submittedName>
</protein>
<reference evidence="1" key="1">
    <citation type="submission" date="2015-05" db="EMBL/GenBank/DDBJ databases">
        <title>Permanent draft genome of Rhodopirellula islandicus K833.</title>
        <authorList>
            <person name="Kizina J."/>
            <person name="Richter M."/>
            <person name="Glockner F.O."/>
            <person name="Harder J."/>
        </authorList>
    </citation>
    <scope>NUCLEOTIDE SEQUENCE [LARGE SCALE GENOMIC DNA]</scope>
    <source>
        <strain evidence="1">K833</strain>
    </source>
</reference>
<dbReference type="PATRIC" id="fig|595434.4.peg.1575"/>
<organism evidence="1 2">
    <name type="scientific">Rhodopirellula islandica</name>
    <dbReference type="NCBI Taxonomy" id="595434"/>
    <lineage>
        <taxon>Bacteria</taxon>
        <taxon>Pseudomonadati</taxon>
        <taxon>Planctomycetota</taxon>
        <taxon>Planctomycetia</taxon>
        <taxon>Pirellulales</taxon>
        <taxon>Pirellulaceae</taxon>
        <taxon>Rhodopirellula</taxon>
    </lineage>
</organism>
<name>A0A0J1BIT0_RHOIS</name>
<comment type="caution">
    <text evidence="1">The sequence shown here is derived from an EMBL/GenBank/DDBJ whole genome shotgun (WGS) entry which is preliminary data.</text>
</comment>
<gene>
    <name evidence="1" type="ORF">RISK_001648</name>
</gene>
<sequence length="156" mass="17414">MLPRATMSSVVQVVAIMGILRTIPMNTGTVIARAVHLETRSNCLLPWEFTRTITAVIRMLAKQRHRSLPHKTRSRIQANSPTNPNPRTILIRVGFANRSRPQQAWLISPKRRSTANGLSSLIGRLAIPRTSDGLSLGHLFVARLRFESESPSLRSC</sequence>